<feature type="compositionally biased region" description="Low complexity" evidence="1">
    <location>
        <begin position="143"/>
        <end position="152"/>
    </location>
</feature>
<sequence length="225" mass="24349">MHESDETWGEVLRAVHSGKQRVGQVAARVSDIARETIIMRQYASWSPGNFEKMITQSGGDSVRLGNIIDGVSDSELEALIAEANALEAQADRLKDSGIDRGEVADSLDQQAREVIANEDERDIESDSQLVDDLQADSRQAQTESLEAASSSEVLYGSSDHKREVANGLHSSGASKSEAAGIADQHAAFGKPIAGRTPDPTQPKGKPVRRVRVRQARRQRGTSMTK</sequence>
<accession>A0AAJ1BEG4</accession>
<dbReference type="AlphaFoldDB" id="A0AAJ1BEG4"/>
<feature type="compositionally biased region" description="Basic residues" evidence="1">
    <location>
        <begin position="205"/>
        <end position="219"/>
    </location>
</feature>
<dbReference type="RefSeq" id="WP_238128321.1">
    <property type="nucleotide sequence ID" value="NZ_JAKNHJ010000016.1"/>
</dbReference>
<proteinExistence type="predicted"/>
<name>A0AAJ1BEG4_9ACTO</name>
<evidence type="ECO:0000256" key="1">
    <source>
        <dbReference type="SAM" id="MobiDB-lite"/>
    </source>
</evidence>
<protein>
    <submittedName>
        <fullName evidence="2">Uncharacterized protein</fullName>
    </submittedName>
</protein>
<evidence type="ECO:0000313" key="2">
    <source>
        <dbReference type="EMBL" id="MCG4618452.1"/>
    </source>
</evidence>
<evidence type="ECO:0000313" key="3">
    <source>
        <dbReference type="Proteomes" id="UP001200537"/>
    </source>
</evidence>
<feature type="region of interest" description="Disordered" evidence="1">
    <location>
        <begin position="134"/>
        <end position="225"/>
    </location>
</feature>
<reference evidence="2" key="1">
    <citation type="submission" date="2022-01" db="EMBL/GenBank/DDBJ databases">
        <title>Collection of gut derived symbiotic bacterial strains cultured from healthy donors.</title>
        <authorList>
            <person name="Lin H."/>
            <person name="Kohout C."/>
            <person name="Waligurski E."/>
            <person name="Pamer E.G."/>
        </authorList>
    </citation>
    <scope>NUCLEOTIDE SEQUENCE</scope>
    <source>
        <strain evidence="2">DFI.7.46</strain>
    </source>
</reference>
<dbReference type="EMBL" id="JAKNHJ010000016">
    <property type="protein sequence ID" value="MCG4618452.1"/>
    <property type="molecule type" value="Genomic_DNA"/>
</dbReference>
<dbReference type="Proteomes" id="UP001200537">
    <property type="component" value="Unassembled WGS sequence"/>
</dbReference>
<comment type="caution">
    <text evidence="2">The sequence shown here is derived from an EMBL/GenBank/DDBJ whole genome shotgun (WGS) entry which is preliminary data.</text>
</comment>
<gene>
    <name evidence="2" type="ORF">L0M99_08120</name>
</gene>
<organism evidence="2 3">
    <name type="scientific">Varibaculum cambriense</name>
    <dbReference type="NCBI Taxonomy" id="184870"/>
    <lineage>
        <taxon>Bacteria</taxon>
        <taxon>Bacillati</taxon>
        <taxon>Actinomycetota</taxon>
        <taxon>Actinomycetes</taxon>
        <taxon>Actinomycetales</taxon>
        <taxon>Actinomycetaceae</taxon>
        <taxon>Varibaculum</taxon>
    </lineage>
</organism>